<evidence type="ECO:0000256" key="4">
    <source>
        <dbReference type="ARBA" id="ARBA00022989"/>
    </source>
</evidence>
<feature type="transmembrane region" description="Helical" evidence="6">
    <location>
        <begin position="24"/>
        <end position="51"/>
    </location>
</feature>
<feature type="transmembrane region" description="Helical" evidence="6">
    <location>
        <begin position="390"/>
        <end position="411"/>
    </location>
</feature>
<evidence type="ECO:0000256" key="6">
    <source>
        <dbReference type="SAM" id="Phobius"/>
    </source>
</evidence>
<dbReference type="InterPro" id="IPR036259">
    <property type="entry name" value="MFS_trans_sf"/>
</dbReference>
<evidence type="ECO:0000256" key="1">
    <source>
        <dbReference type="ARBA" id="ARBA00004141"/>
    </source>
</evidence>
<feature type="transmembrane region" description="Helical" evidence="6">
    <location>
        <begin position="360"/>
        <end position="378"/>
    </location>
</feature>
<feature type="transmembrane region" description="Helical" evidence="6">
    <location>
        <begin position="63"/>
        <end position="80"/>
    </location>
</feature>
<sequence length="506" mass="54835">MGSTTKAEENIAEDAPPLSRSASIVFVATVTGAAFINTFASQSVVIILPTIGRKLDIPEARQQWIVTSYVLTFGCFLLLWGRIADIYGKRTIFILGSLWVTVISAVNPFIPNEIGFDIFRGLHGLGAAANVPTAVGILGATFSSPGRAKNYAFSAYACGSPLGSIFGTIVSGAVAQYAAWQWIFGIQAILTGLITIASIYVIPKNEAVPANSNTKDLFRDVDWTGGLLVTVSLFMLLFALAEGNMVGWTTPYVPSLIAISVLMLAVFVAWQLHLEKKGDRPPLLKISLFRNFHFSVTMLANCFFCASFNNMLVFTTYFFQDYQGLSLIQTMLRFLPTGLVGVLSPIAVSFALGRIPTISLFVASHLLLAASSLLFGLPLPDDVSYFEWEFWALIFFAIGMNSFWSCLTLFVSTVLPKEDQAIAGALMYVFNQLGRAFGLAISTAVQTAVSASSSGNQAEKMGITEPGDKNFLKGIRAACWLDVGFALTSLALISAAFWKFEYVQRG</sequence>
<feature type="transmembrane region" description="Helical" evidence="6">
    <location>
        <begin position="122"/>
        <end position="141"/>
    </location>
</feature>
<proteinExistence type="predicted"/>
<name>A0A9W9K0B9_9EURO</name>
<feature type="transmembrane region" description="Helical" evidence="6">
    <location>
        <begin position="479"/>
        <end position="498"/>
    </location>
</feature>
<accession>A0A9W9K0B9</accession>
<dbReference type="AlphaFoldDB" id="A0A9W9K0B9"/>
<evidence type="ECO:0000256" key="3">
    <source>
        <dbReference type="ARBA" id="ARBA00022692"/>
    </source>
</evidence>
<feature type="transmembrane region" description="Helical" evidence="6">
    <location>
        <begin position="92"/>
        <end position="110"/>
    </location>
</feature>
<evidence type="ECO:0000313" key="8">
    <source>
        <dbReference type="EMBL" id="KAJ5087991.1"/>
    </source>
</evidence>
<keyword evidence="9" id="KW-1185">Reference proteome</keyword>
<feature type="transmembrane region" description="Helical" evidence="6">
    <location>
        <begin position="223"/>
        <end position="240"/>
    </location>
</feature>
<dbReference type="PANTHER" id="PTHR42718:SF9">
    <property type="entry name" value="MAJOR FACILITATOR SUPERFAMILY MULTIDRUG TRANSPORTER MFSC"/>
    <property type="match status" value="1"/>
</dbReference>
<keyword evidence="4 6" id="KW-1133">Transmembrane helix</keyword>
<reference evidence="8" key="2">
    <citation type="journal article" date="2023" name="IMA Fungus">
        <title>Comparative genomic study of the Penicillium genus elucidates a diverse pangenome and 15 lateral gene transfer events.</title>
        <authorList>
            <person name="Petersen C."/>
            <person name="Sorensen T."/>
            <person name="Nielsen M.R."/>
            <person name="Sondergaard T.E."/>
            <person name="Sorensen J.L."/>
            <person name="Fitzpatrick D.A."/>
            <person name="Frisvad J.C."/>
            <person name="Nielsen K.L."/>
        </authorList>
    </citation>
    <scope>NUCLEOTIDE SEQUENCE</scope>
    <source>
        <strain evidence="8">IBT 30069</strain>
    </source>
</reference>
<evidence type="ECO:0000313" key="9">
    <source>
        <dbReference type="Proteomes" id="UP001149165"/>
    </source>
</evidence>
<feature type="transmembrane region" description="Helical" evidence="6">
    <location>
        <begin position="153"/>
        <end position="174"/>
    </location>
</feature>
<protein>
    <recommendedName>
        <fullName evidence="7">Major facilitator superfamily (MFS) profile domain-containing protein</fullName>
    </recommendedName>
</protein>
<keyword evidence="5 6" id="KW-0472">Membrane</keyword>
<dbReference type="GO" id="GO:0022857">
    <property type="term" value="F:transmembrane transporter activity"/>
    <property type="evidence" value="ECO:0007669"/>
    <property type="project" value="InterPro"/>
</dbReference>
<feature type="domain" description="Major facilitator superfamily (MFS) profile" evidence="7">
    <location>
        <begin position="26"/>
        <end position="506"/>
    </location>
</feature>
<comment type="subcellular location">
    <subcellularLocation>
        <location evidence="1">Membrane</location>
        <topology evidence="1">Multi-pass membrane protein</topology>
    </subcellularLocation>
</comment>
<keyword evidence="2" id="KW-0813">Transport</keyword>
<gene>
    <name evidence="8" type="ORF">N7456_011607</name>
</gene>
<evidence type="ECO:0000256" key="5">
    <source>
        <dbReference type="ARBA" id="ARBA00023136"/>
    </source>
</evidence>
<dbReference type="Gene3D" id="1.20.1720.10">
    <property type="entry name" value="Multidrug resistance protein D"/>
    <property type="match status" value="1"/>
</dbReference>
<reference evidence="8" key="1">
    <citation type="submission" date="2022-11" db="EMBL/GenBank/DDBJ databases">
        <authorList>
            <person name="Petersen C."/>
        </authorList>
    </citation>
    <scope>NUCLEOTIDE SEQUENCE</scope>
    <source>
        <strain evidence="8">IBT 30069</strain>
    </source>
</reference>
<dbReference type="Proteomes" id="UP001149165">
    <property type="component" value="Unassembled WGS sequence"/>
</dbReference>
<dbReference type="EMBL" id="JAPQKH010000007">
    <property type="protein sequence ID" value="KAJ5087991.1"/>
    <property type="molecule type" value="Genomic_DNA"/>
</dbReference>
<dbReference type="PROSITE" id="PS50850">
    <property type="entry name" value="MFS"/>
    <property type="match status" value="1"/>
</dbReference>
<dbReference type="Gene3D" id="1.20.1250.20">
    <property type="entry name" value="MFS general substrate transporter like domains"/>
    <property type="match status" value="1"/>
</dbReference>
<dbReference type="PANTHER" id="PTHR42718">
    <property type="entry name" value="MAJOR FACILITATOR SUPERFAMILY MULTIDRUG TRANSPORTER MFSC"/>
    <property type="match status" value="1"/>
</dbReference>
<dbReference type="SUPFAM" id="SSF103473">
    <property type="entry name" value="MFS general substrate transporter"/>
    <property type="match status" value="2"/>
</dbReference>
<comment type="caution">
    <text evidence="8">The sequence shown here is derived from an EMBL/GenBank/DDBJ whole genome shotgun (WGS) entry which is preliminary data.</text>
</comment>
<evidence type="ECO:0000259" key="7">
    <source>
        <dbReference type="PROSITE" id="PS50850"/>
    </source>
</evidence>
<feature type="transmembrane region" description="Helical" evidence="6">
    <location>
        <begin position="292"/>
        <end position="319"/>
    </location>
</feature>
<dbReference type="InterPro" id="IPR020846">
    <property type="entry name" value="MFS_dom"/>
</dbReference>
<evidence type="ECO:0000256" key="2">
    <source>
        <dbReference type="ARBA" id="ARBA00022448"/>
    </source>
</evidence>
<dbReference type="OrthoDB" id="2130629at2759"/>
<keyword evidence="3 6" id="KW-0812">Transmembrane</keyword>
<dbReference type="InterPro" id="IPR011701">
    <property type="entry name" value="MFS"/>
</dbReference>
<organism evidence="8 9">
    <name type="scientific">Penicillium angulare</name>
    <dbReference type="NCBI Taxonomy" id="116970"/>
    <lineage>
        <taxon>Eukaryota</taxon>
        <taxon>Fungi</taxon>
        <taxon>Dikarya</taxon>
        <taxon>Ascomycota</taxon>
        <taxon>Pezizomycotina</taxon>
        <taxon>Eurotiomycetes</taxon>
        <taxon>Eurotiomycetidae</taxon>
        <taxon>Eurotiales</taxon>
        <taxon>Aspergillaceae</taxon>
        <taxon>Penicillium</taxon>
    </lineage>
</organism>
<feature type="transmembrane region" description="Helical" evidence="6">
    <location>
        <begin position="331"/>
        <end position="353"/>
    </location>
</feature>
<feature type="transmembrane region" description="Helical" evidence="6">
    <location>
        <begin position="252"/>
        <end position="272"/>
    </location>
</feature>
<dbReference type="GO" id="GO:0016020">
    <property type="term" value="C:membrane"/>
    <property type="evidence" value="ECO:0007669"/>
    <property type="project" value="UniProtKB-SubCell"/>
</dbReference>
<feature type="transmembrane region" description="Helical" evidence="6">
    <location>
        <begin position="180"/>
        <end position="202"/>
    </location>
</feature>
<dbReference type="Pfam" id="PF07690">
    <property type="entry name" value="MFS_1"/>
    <property type="match status" value="1"/>
</dbReference>